<evidence type="ECO:0000313" key="5">
    <source>
        <dbReference type="EMBL" id="KIS24131.1"/>
    </source>
</evidence>
<keyword evidence="2 4" id="KW-0479">Metal-binding</keyword>
<dbReference type="InterPro" id="IPR000688">
    <property type="entry name" value="HypA/HybF"/>
</dbReference>
<feature type="binding site" evidence="4">
    <location>
        <position position="89"/>
    </location>
    <ligand>
        <name>Zn(2+)</name>
        <dbReference type="ChEBI" id="CHEBI:29105"/>
    </ligand>
</feature>
<dbReference type="Gene3D" id="3.30.2320.80">
    <property type="match status" value="1"/>
</dbReference>
<dbReference type="RefSeq" id="WP_043032105.1">
    <property type="nucleotide sequence ID" value="NZ_JXSU01000007.1"/>
</dbReference>
<dbReference type="PANTHER" id="PTHR34535:SF3">
    <property type="entry name" value="HYDROGENASE MATURATION FACTOR HYPA"/>
    <property type="match status" value="1"/>
</dbReference>
<feature type="binding site" evidence="4">
    <location>
        <position position="73"/>
    </location>
    <ligand>
        <name>Zn(2+)</name>
        <dbReference type="ChEBI" id="CHEBI:29105"/>
    </ligand>
</feature>
<comment type="similarity">
    <text evidence="4">Belongs to the HypA/HybF family.</text>
</comment>
<comment type="function">
    <text evidence="4">Involved in the maturation of [NiFe] hydrogenases. Required for nickel insertion into the metal center of the hydrogenase.</text>
</comment>
<dbReference type="EMBL" id="JXSU01000007">
    <property type="protein sequence ID" value="KIS24131.1"/>
    <property type="molecule type" value="Genomic_DNA"/>
</dbReference>
<dbReference type="AlphaFoldDB" id="A0A0D1BZG7"/>
<dbReference type="HAMAP" id="MF_00213">
    <property type="entry name" value="HypA_HybF"/>
    <property type="match status" value="1"/>
</dbReference>
<organism evidence="5 6">
    <name type="scientific">Clostridium botulinum B2 450</name>
    <dbReference type="NCBI Taxonomy" id="1379739"/>
    <lineage>
        <taxon>Bacteria</taxon>
        <taxon>Bacillati</taxon>
        <taxon>Bacillota</taxon>
        <taxon>Clostridia</taxon>
        <taxon>Eubacteriales</taxon>
        <taxon>Clostridiaceae</taxon>
        <taxon>Clostridium</taxon>
    </lineage>
</organism>
<name>A0A0D1BZG7_CLOBO</name>
<comment type="caution">
    <text evidence="5">The sequence shown here is derived from an EMBL/GenBank/DDBJ whole genome shotgun (WGS) entry which is preliminary data.</text>
</comment>
<evidence type="ECO:0000313" key="6">
    <source>
        <dbReference type="Proteomes" id="UP000032250"/>
    </source>
</evidence>
<proteinExistence type="inferred from homology"/>
<gene>
    <name evidence="4" type="primary">hypA</name>
    <name evidence="5" type="ORF">N495_11240</name>
</gene>
<keyword evidence="1 4" id="KW-0533">Nickel</keyword>
<accession>A0A0D1BZG7</accession>
<feature type="binding site" evidence="4">
    <location>
        <position position="2"/>
    </location>
    <ligand>
        <name>Ni(2+)</name>
        <dbReference type="ChEBI" id="CHEBI:49786"/>
    </ligand>
</feature>
<evidence type="ECO:0000256" key="1">
    <source>
        <dbReference type="ARBA" id="ARBA00022596"/>
    </source>
</evidence>
<keyword evidence="3 4" id="KW-0862">Zinc</keyword>
<dbReference type="HOGENOM" id="CLU_126929_4_1_9"/>
<evidence type="ECO:0000256" key="2">
    <source>
        <dbReference type="ARBA" id="ARBA00022723"/>
    </source>
</evidence>
<feature type="binding site" evidence="4">
    <location>
        <position position="76"/>
    </location>
    <ligand>
        <name>Zn(2+)</name>
        <dbReference type="ChEBI" id="CHEBI:29105"/>
    </ligand>
</feature>
<dbReference type="Pfam" id="PF01155">
    <property type="entry name" value="HypA"/>
    <property type="match status" value="1"/>
</dbReference>
<dbReference type="PATRIC" id="fig|1379739.3.peg.2621"/>
<dbReference type="GO" id="GO:0008270">
    <property type="term" value="F:zinc ion binding"/>
    <property type="evidence" value="ECO:0007669"/>
    <property type="project" value="UniProtKB-UniRule"/>
</dbReference>
<dbReference type="OrthoDB" id="9800361at2"/>
<dbReference type="PIRSF" id="PIRSF004761">
    <property type="entry name" value="Hydrgn_mat_HypA"/>
    <property type="match status" value="1"/>
</dbReference>
<sequence length="113" mass="12902">MHETAVICEVVDIVLKTAKDNALEKITKVILRIGEFSCVQENQLKFSYEIICRDTLLEGSDLVIEWVQPLAYCSHCNENFPVSFTYKECPICHKVSEKIVSGYDTYVYSIEGD</sequence>
<feature type="binding site" evidence="4">
    <location>
        <position position="92"/>
    </location>
    <ligand>
        <name>Zn(2+)</name>
        <dbReference type="ChEBI" id="CHEBI:29105"/>
    </ligand>
</feature>
<evidence type="ECO:0000256" key="4">
    <source>
        <dbReference type="HAMAP-Rule" id="MF_00213"/>
    </source>
</evidence>
<dbReference type="Proteomes" id="UP000032250">
    <property type="component" value="Unassembled WGS sequence"/>
</dbReference>
<evidence type="ECO:0000256" key="3">
    <source>
        <dbReference type="ARBA" id="ARBA00022833"/>
    </source>
</evidence>
<dbReference type="NCBIfam" id="TIGR00100">
    <property type="entry name" value="hypA"/>
    <property type="match status" value="1"/>
</dbReference>
<dbReference type="GO" id="GO:0016151">
    <property type="term" value="F:nickel cation binding"/>
    <property type="evidence" value="ECO:0007669"/>
    <property type="project" value="UniProtKB-UniRule"/>
</dbReference>
<dbReference type="GO" id="GO:0051604">
    <property type="term" value="P:protein maturation"/>
    <property type="evidence" value="ECO:0007669"/>
    <property type="project" value="InterPro"/>
</dbReference>
<dbReference type="PANTHER" id="PTHR34535">
    <property type="entry name" value="HYDROGENASE MATURATION FACTOR HYPA"/>
    <property type="match status" value="1"/>
</dbReference>
<reference evidence="5 6" key="1">
    <citation type="submission" date="2014-06" db="EMBL/GenBank/DDBJ databases">
        <title>Genome characterization of distinct group I Clostridium botulinum lineages.</title>
        <authorList>
            <person name="Giordani F."/>
            <person name="Anselmo A."/>
            <person name="Fillo S."/>
            <person name="Palozzi A.M."/>
            <person name="Fortunato A."/>
            <person name="Gentile B."/>
            <person name="Ciammaruconi A."/>
            <person name="Anniballi F."/>
            <person name="De Medici D."/>
            <person name="Lista F."/>
        </authorList>
    </citation>
    <scope>NUCLEOTIDE SEQUENCE [LARGE SCALE GENOMIC DNA]</scope>
    <source>
        <strain evidence="5 6">B2 450</strain>
    </source>
</reference>
<protein>
    <recommendedName>
        <fullName evidence="4">Hydrogenase maturation factor HypA</fullName>
    </recommendedName>
</protein>